<organism evidence="2 3">
    <name type="scientific">Phascolomyces articulosus</name>
    <dbReference type="NCBI Taxonomy" id="60185"/>
    <lineage>
        <taxon>Eukaryota</taxon>
        <taxon>Fungi</taxon>
        <taxon>Fungi incertae sedis</taxon>
        <taxon>Mucoromycota</taxon>
        <taxon>Mucoromycotina</taxon>
        <taxon>Mucoromycetes</taxon>
        <taxon>Mucorales</taxon>
        <taxon>Lichtheimiaceae</taxon>
        <taxon>Phascolomyces</taxon>
    </lineage>
</organism>
<proteinExistence type="predicted"/>
<protein>
    <submittedName>
        <fullName evidence="2">Uncharacterized protein</fullName>
    </submittedName>
</protein>
<sequence length="147" mass="16633">MGSEQIHKDIEQYIQEQLQRNAPVSLARFVTDKRQFIVENTAISEFQDIKGTWSSRFGNTAKQLNVIPCEKRKSINWDGLSSAILKHISQKNALPDRASSDPSSKTVSKQNKSSYSSSSTYASKHDSFPLTPEAQVEFEKKFRSMDS</sequence>
<name>A0AAD5KQT6_9FUNG</name>
<accession>A0AAD5KQT6</accession>
<reference evidence="2" key="2">
    <citation type="submission" date="2023-02" db="EMBL/GenBank/DDBJ databases">
        <authorList>
            <consortium name="DOE Joint Genome Institute"/>
            <person name="Mondo S.J."/>
            <person name="Chang Y."/>
            <person name="Wang Y."/>
            <person name="Ahrendt S."/>
            <person name="Andreopoulos W."/>
            <person name="Barry K."/>
            <person name="Beard J."/>
            <person name="Benny G.L."/>
            <person name="Blankenship S."/>
            <person name="Bonito G."/>
            <person name="Cuomo C."/>
            <person name="Desiro A."/>
            <person name="Gervers K.A."/>
            <person name="Hundley H."/>
            <person name="Kuo A."/>
            <person name="LaButti K."/>
            <person name="Lang B.F."/>
            <person name="Lipzen A."/>
            <person name="O'Donnell K."/>
            <person name="Pangilinan J."/>
            <person name="Reynolds N."/>
            <person name="Sandor L."/>
            <person name="Smith M.W."/>
            <person name="Tsang A."/>
            <person name="Grigoriev I.V."/>
            <person name="Stajich J.E."/>
            <person name="Spatafora J.W."/>
        </authorList>
    </citation>
    <scope>NUCLEOTIDE SEQUENCE</scope>
    <source>
        <strain evidence="2">RSA 2281</strain>
    </source>
</reference>
<dbReference type="AlphaFoldDB" id="A0AAD5KQT6"/>
<dbReference type="EMBL" id="JAIXMP010000005">
    <property type="protein sequence ID" value="KAI9273126.1"/>
    <property type="molecule type" value="Genomic_DNA"/>
</dbReference>
<feature type="compositionally biased region" description="Low complexity" evidence="1">
    <location>
        <begin position="108"/>
        <end position="122"/>
    </location>
</feature>
<evidence type="ECO:0000313" key="2">
    <source>
        <dbReference type="EMBL" id="KAI9273126.1"/>
    </source>
</evidence>
<reference evidence="2" key="1">
    <citation type="journal article" date="2022" name="IScience">
        <title>Evolution of zygomycete secretomes and the origins of terrestrial fungal ecologies.</title>
        <authorList>
            <person name="Chang Y."/>
            <person name="Wang Y."/>
            <person name="Mondo S."/>
            <person name="Ahrendt S."/>
            <person name="Andreopoulos W."/>
            <person name="Barry K."/>
            <person name="Beard J."/>
            <person name="Benny G.L."/>
            <person name="Blankenship S."/>
            <person name="Bonito G."/>
            <person name="Cuomo C."/>
            <person name="Desiro A."/>
            <person name="Gervers K.A."/>
            <person name="Hundley H."/>
            <person name="Kuo A."/>
            <person name="LaButti K."/>
            <person name="Lang B.F."/>
            <person name="Lipzen A."/>
            <person name="O'Donnell K."/>
            <person name="Pangilinan J."/>
            <person name="Reynolds N."/>
            <person name="Sandor L."/>
            <person name="Smith M.E."/>
            <person name="Tsang A."/>
            <person name="Grigoriev I.V."/>
            <person name="Stajich J.E."/>
            <person name="Spatafora J.W."/>
        </authorList>
    </citation>
    <scope>NUCLEOTIDE SEQUENCE</scope>
    <source>
        <strain evidence="2">RSA 2281</strain>
    </source>
</reference>
<dbReference type="Proteomes" id="UP001209540">
    <property type="component" value="Unassembled WGS sequence"/>
</dbReference>
<comment type="caution">
    <text evidence="2">The sequence shown here is derived from an EMBL/GenBank/DDBJ whole genome shotgun (WGS) entry which is preliminary data.</text>
</comment>
<feature type="region of interest" description="Disordered" evidence="1">
    <location>
        <begin position="91"/>
        <end position="128"/>
    </location>
</feature>
<gene>
    <name evidence="2" type="ORF">BDA99DRAFT_284581</name>
</gene>
<keyword evidence="3" id="KW-1185">Reference proteome</keyword>
<evidence type="ECO:0000256" key="1">
    <source>
        <dbReference type="SAM" id="MobiDB-lite"/>
    </source>
</evidence>
<evidence type="ECO:0000313" key="3">
    <source>
        <dbReference type="Proteomes" id="UP001209540"/>
    </source>
</evidence>